<organism evidence="2">
    <name type="scientific">Oryza sativa subsp. japonica</name>
    <name type="common">Rice</name>
    <dbReference type="NCBI Taxonomy" id="39947"/>
    <lineage>
        <taxon>Eukaryota</taxon>
        <taxon>Viridiplantae</taxon>
        <taxon>Streptophyta</taxon>
        <taxon>Embryophyta</taxon>
        <taxon>Tracheophyta</taxon>
        <taxon>Spermatophyta</taxon>
        <taxon>Magnoliopsida</taxon>
        <taxon>Liliopsida</taxon>
        <taxon>Poales</taxon>
        <taxon>Poaceae</taxon>
        <taxon>BOP clade</taxon>
        <taxon>Oryzoideae</taxon>
        <taxon>Oryzeae</taxon>
        <taxon>Oryzinae</taxon>
        <taxon>Oryza</taxon>
        <taxon>Oryza sativa</taxon>
    </lineage>
</organism>
<feature type="region of interest" description="Disordered" evidence="1">
    <location>
        <begin position="1"/>
        <end position="42"/>
    </location>
</feature>
<name>B9FZW9_ORYSJ</name>
<protein>
    <submittedName>
        <fullName evidence="2">Uncharacterized protein</fullName>
    </submittedName>
</protein>
<proteinExistence type="predicted"/>
<dbReference type="Proteomes" id="UP000007752">
    <property type="component" value="Chromosome 8"/>
</dbReference>
<evidence type="ECO:0000256" key="1">
    <source>
        <dbReference type="SAM" id="MobiDB-lite"/>
    </source>
</evidence>
<accession>B9FZW9</accession>
<evidence type="ECO:0000313" key="2">
    <source>
        <dbReference type="EMBL" id="EEE68336.1"/>
    </source>
</evidence>
<dbReference type="AlphaFoldDB" id="B9FZW9"/>
<sequence>MTVVLRPDPLAAGVPRLAPHGSTGGERPSPGPARIHRRRGEESSVLNRFSSAAVAPAGFVVRMTVGSLPSFLPQRRLHIREAGDASRLRDEPGKQVRSAVKIKNISKSHIAFKVLSYVGGFQGGEGWILGGAGQCDQLRHGCSWQWDFDVDRESSAPALVVVLRELGCTPFISICRNLLYIRSFRIDLI</sequence>
<reference evidence="2" key="2">
    <citation type="submission" date="2008-12" db="EMBL/GenBank/DDBJ databases">
        <title>Improved gene annotation of the rice (Oryza sativa) genomes.</title>
        <authorList>
            <person name="Wang J."/>
            <person name="Li R."/>
            <person name="Fan W."/>
            <person name="Huang Q."/>
            <person name="Zhang J."/>
            <person name="Zhou Y."/>
            <person name="Hu Y."/>
            <person name="Zi S."/>
            <person name="Li J."/>
            <person name="Ni P."/>
            <person name="Zheng H."/>
            <person name="Zhang Y."/>
            <person name="Zhao M."/>
            <person name="Hao Q."/>
            <person name="McDermott J."/>
            <person name="Samudrala R."/>
            <person name="Kristiansen K."/>
            <person name="Wong G.K.-S."/>
        </authorList>
    </citation>
    <scope>NUCLEOTIDE SEQUENCE</scope>
</reference>
<reference evidence="2" key="1">
    <citation type="journal article" date="2005" name="PLoS Biol.">
        <title>The genomes of Oryza sativa: a history of duplications.</title>
        <authorList>
            <person name="Yu J."/>
            <person name="Wang J."/>
            <person name="Lin W."/>
            <person name="Li S."/>
            <person name="Li H."/>
            <person name="Zhou J."/>
            <person name="Ni P."/>
            <person name="Dong W."/>
            <person name="Hu S."/>
            <person name="Zeng C."/>
            <person name="Zhang J."/>
            <person name="Zhang Y."/>
            <person name="Li R."/>
            <person name="Xu Z."/>
            <person name="Li S."/>
            <person name="Li X."/>
            <person name="Zheng H."/>
            <person name="Cong L."/>
            <person name="Lin L."/>
            <person name="Yin J."/>
            <person name="Geng J."/>
            <person name="Li G."/>
            <person name="Shi J."/>
            <person name="Liu J."/>
            <person name="Lv H."/>
            <person name="Li J."/>
            <person name="Wang J."/>
            <person name="Deng Y."/>
            <person name="Ran L."/>
            <person name="Shi X."/>
            <person name="Wang X."/>
            <person name="Wu Q."/>
            <person name="Li C."/>
            <person name="Ren X."/>
            <person name="Wang J."/>
            <person name="Wang X."/>
            <person name="Li D."/>
            <person name="Liu D."/>
            <person name="Zhang X."/>
            <person name="Ji Z."/>
            <person name="Zhao W."/>
            <person name="Sun Y."/>
            <person name="Zhang Z."/>
            <person name="Bao J."/>
            <person name="Han Y."/>
            <person name="Dong L."/>
            <person name="Ji J."/>
            <person name="Chen P."/>
            <person name="Wu S."/>
            <person name="Liu J."/>
            <person name="Xiao Y."/>
            <person name="Bu D."/>
            <person name="Tan J."/>
            <person name="Yang L."/>
            <person name="Ye C."/>
            <person name="Zhang J."/>
            <person name="Xu J."/>
            <person name="Zhou Y."/>
            <person name="Yu Y."/>
            <person name="Zhang B."/>
            <person name="Zhuang S."/>
            <person name="Wei H."/>
            <person name="Liu B."/>
            <person name="Lei M."/>
            <person name="Yu H."/>
            <person name="Li Y."/>
            <person name="Xu H."/>
            <person name="Wei S."/>
            <person name="He X."/>
            <person name="Fang L."/>
            <person name="Zhang Z."/>
            <person name="Zhang Y."/>
            <person name="Huang X."/>
            <person name="Su Z."/>
            <person name="Tong W."/>
            <person name="Li J."/>
            <person name="Tong Z."/>
            <person name="Li S."/>
            <person name="Ye J."/>
            <person name="Wang L."/>
            <person name="Fang L."/>
            <person name="Lei T."/>
            <person name="Chen C."/>
            <person name="Chen H."/>
            <person name="Xu Z."/>
            <person name="Li H."/>
            <person name="Huang H."/>
            <person name="Zhang F."/>
            <person name="Xu H."/>
            <person name="Li N."/>
            <person name="Zhao C."/>
            <person name="Li S."/>
            <person name="Dong L."/>
            <person name="Huang Y."/>
            <person name="Li L."/>
            <person name="Xi Y."/>
            <person name="Qi Q."/>
            <person name="Li W."/>
            <person name="Zhang B."/>
            <person name="Hu W."/>
            <person name="Zhang Y."/>
            <person name="Tian X."/>
            <person name="Jiao Y."/>
            <person name="Liang X."/>
            <person name="Jin J."/>
            <person name="Gao L."/>
            <person name="Zheng W."/>
            <person name="Hao B."/>
            <person name="Liu S."/>
            <person name="Wang W."/>
            <person name="Yuan L."/>
            <person name="Cao M."/>
            <person name="McDermott J."/>
            <person name="Samudrala R."/>
            <person name="Wang J."/>
            <person name="Wong G.K."/>
            <person name="Yang H."/>
        </authorList>
    </citation>
    <scope>NUCLEOTIDE SEQUENCE [LARGE SCALE GENOMIC DNA]</scope>
</reference>
<gene>
    <name evidence="2" type="ORF">OsJ_26624</name>
</gene>
<dbReference type="EMBL" id="CM000145">
    <property type="protein sequence ID" value="EEE68336.1"/>
    <property type="molecule type" value="Genomic_DNA"/>
</dbReference>